<feature type="transmembrane region" description="Helical" evidence="6">
    <location>
        <begin position="483"/>
        <end position="506"/>
    </location>
</feature>
<evidence type="ECO:0000256" key="4">
    <source>
        <dbReference type="ARBA" id="ARBA00023136"/>
    </source>
</evidence>
<dbReference type="GO" id="GO:0005783">
    <property type="term" value="C:endoplasmic reticulum"/>
    <property type="evidence" value="ECO:0007669"/>
    <property type="project" value="TreeGrafter"/>
</dbReference>
<feature type="transmembrane region" description="Helical" evidence="6">
    <location>
        <begin position="526"/>
        <end position="545"/>
    </location>
</feature>
<dbReference type="RefSeq" id="XP_004360560.1">
    <property type="nucleotide sequence ID" value="XM_004360503.1"/>
</dbReference>
<name>F4PM06_CACFS</name>
<dbReference type="KEGG" id="dfa:DFA_04839"/>
<evidence type="ECO:0000256" key="1">
    <source>
        <dbReference type="ARBA" id="ARBA00004141"/>
    </source>
</evidence>
<feature type="transmembrane region" description="Helical" evidence="6">
    <location>
        <begin position="453"/>
        <end position="471"/>
    </location>
</feature>
<evidence type="ECO:0000256" key="3">
    <source>
        <dbReference type="ARBA" id="ARBA00022989"/>
    </source>
</evidence>
<reference evidence="8" key="1">
    <citation type="journal article" date="2011" name="Genome Res.">
        <title>Phylogeny-wide analysis of social amoeba genomes highlights ancient origins for complex intercellular communication.</title>
        <authorList>
            <person name="Heidel A.J."/>
            <person name="Lawal H.M."/>
            <person name="Felder M."/>
            <person name="Schilde C."/>
            <person name="Helps N.R."/>
            <person name="Tunggal B."/>
            <person name="Rivero F."/>
            <person name="John U."/>
            <person name="Schleicher M."/>
            <person name="Eichinger L."/>
            <person name="Platzer M."/>
            <person name="Noegel A.A."/>
            <person name="Schaap P."/>
            <person name="Gloeckner G."/>
        </authorList>
    </citation>
    <scope>NUCLEOTIDE SEQUENCE [LARGE SCALE GENOMIC DNA]</scope>
    <source>
        <strain evidence="8">SH3</strain>
    </source>
</reference>
<accession>F4PM06</accession>
<proteinExistence type="predicted"/>
<keyword evidence="4 6" id="KW-0472">Membrane</keyword>
<dbReference type="GeneID" id="14874946"/>
<evidence type="ECO:0000313" key="8">
    <source>
        <dbReference type="Proteomes" id="UP000007797"/>
    </source>
</evidence>
<feature type="transmembrane region" description="Helical" evidence="6">
    <location>
        <begin position="104"/>
        <end position="121"/>
    </location>
</feature>
<dbReference type="AlphaFoldDB" id="F4PM06"/>
<organism evidence="7 8">
    <name type="scientific">Cavenderia fasciculata</name>
    <name type="common">Slime mold</name>
    <name type="synonym">Dictyostelium fasciculatum</name>
    <dbReference type="NCBI Taxonomy" id="261658"/>
    <lineage>
        <taxon>Eukaryota</taxon>
        <taxon>Amoebozoa</taxon>
        <taxon>Evosea</taxon>
        <taxon>Eumycetozoa</taxon>
        <taxon>Dictyostelia</taxon>
        <taxon>Acytosteliales</taxon>
        <taxon>Cavenderiaceae</taxon>
        <taxon>Cavenderia</taxon>
    </lineage>
</organism>
<feature type="transmembrane region" description="Helical" evidence="6">
    <location>
        <begin position="174"/>
        <end position="193"/>
    </location>
</feature>
<comment type="subcellular location">
    <subcellularLocation>
        <location evidence="1">Membrane</location>
        <topology evidence="1">Multi-pass membrane protein</topology>
    </subcellularLocation>
</comment>
<dbReference type="OrthoDB" id="420606at2759"/>
<dbReference type="STRING" id="1054147.F4PM06"/>
<feature type="transmembrane region" description="Helical" evidence="6">
    <location>
        <begin position="133"/>
        <end position="162"/>
    </location>
</feature>
<evidence type="ECO:0000313" key="7">
    <source>
        <dbReference type="EMBL" id="EGG22709.1"/>
    </source>
</evidence>
<evidence type="ECO:0000256" key="2">
    <source>
        <dbReference type="ARBA" id="ARBA00022692"/>
    </source>
</evidence>
<feature type="compositionally biased region" description="Low complexity" evidence="5">
    <location>
        <begin position="1"/>
        <end position="17"/>
    </location>
</feature>
<dbReference type="PANTHER" id="PTHR13285:SF18">
    <property type="entry name" value="PROTEIN-CYSTEINE N-PALMITOYLTRANSFERASE RASP"/>
    <property type="match status" value="1"/>
</dbReference>
<dbReference type="GO" id="GO:0016746">
    <property type="term" value="F:acyltransferase activity"/>
    <property type="evidence" value="ECO:0007669"/>
    <property type="project" value="TreeGrafter"/>
</dbReference>
<dbReference type="Pfam" id="PF03062">
    <property type="entry name" value="MBOAT"/>
    <property type="match status" value="1"/>
</dbReference>
<evidence type="ECO:0000256" key="6">
    <source>
        <dbReference type="SAM" id="Phobius"/>
    </source>
</evidence>
<keyword evidence="7" id="KW-0808">Transferase</keyword>
<keyword evidence="2 6" id="KW-0812">Transmembrane</keyword>
<feature type="region of interest" description="Disordered" evidence="5">
    <location>
        <begin position="1"/>
        <end position="26"/>
    </location>
</feature>
<dbReference type="PANTHER" id="PTHR13285">
    <property type="entry name" value="ACYLTRANSFERASE"/>
    <property type="match status" value="1"/>
</dbReference>
<dbReference type="EMBL" id="GL883008">
    <property type="protein sequence ID" value="EGG22709.1"/>
    <property type="molecule type" value="Genomic_DNA"/>
</dbReference>
<feature type="transmembrane region" description="Helical" evidence="6">
    <location>
        <begin position="275"/>
        <end position="297"/>
    </location>
</feature>
<protein>
    <submittedName>
        <fullName evidence="7">Membrane bound O-acyl transferase family protein</fullName>
    </submittedName>
</protein>
<dbReference type="Proteomes" id="UP000007797">
    <property type="component" value="Unassembled WGS sequence"/>
</dbReference>
<keyword evidence="3 6" id="KW-1133">Transmembrane helix</keyword>
<dbReference type="InterPro" id="IPR004299">
    <property type="entry name" value="MBOAT_fam"/>
</dbReference>
<feature type="transmembrane region" description="Helical" evidence="6">
    <location>
        <begin position="45"/>
        <end position="64"/>
    </location>
</feature>
<keyword evidence="8" id="KW-1185">Reference proteome</keyword>
<evidence type="ECO:0000256" key="5">
    <source>
        <dbReference type="SAM" id="MobiDB-lite"/>
    </source>
</evidence>
<feature type="transmembrane region" description="Helical" evidence="6">
    <location>
        <begin position="317"/>
        <end position="336"/>
    </location>
</feature>
<feature type="transmembrane region" description="Helical" evidence="6">
    <location>
        <begin position="356"/>
        <end position="374"/>
    </location>
</feature>
<dbReference type="InterPro" id="IPR051085">
    <property type="entry name" value="MB_O-acyltransferase"/>
</dbReference>
<gene>
    <name evidence="7" type="ORF">DFA_04839</name>
</gene>
<dbReference type="GO" id="GO:0016020">
    <property type="term" value="C:membrane"/>
    <property type="evidence" value="ECO:0007669"/>
    <property type="project" value="UniProtKB-SubCell"/>
</dbReference>
<sequence length="560" mass="66137">MSTPSTRRSAPSSSSSSKQEDGEPVKKVVYVDDPPQPSRWFTIEYLIYAIVVVVGYFAVIQMMLRRGQEYNSGSKTNYGIVPGWFLDRKQDLSDFQYRVWRENFPLLSIGLAIFVLISNLVKSLYPNVVSKRILFYNLVSIGFLIFVHGACSIIVILIAVANFSISRILDKSKWTIAVTWIFNIIILWTSYLYSGYSFQSLYVLGDWGPILDNHYRGFLGWETYYKVSFLRFISYNCDYYWMRSKRPIPDLKGKSTYIVITEKHQPTEHYTFSHFFAYIFYIPLYIAGPICSFNAWIAQVYQPQKTYTLKYIVGQSIKILIVFLGLEIFLHFSYYYSFDSSDVWKSFSGEEVALTGYLVLNFMYVKFLIIWRVFRLFALYDGIDTPENMNRCVNNNYTFTGFWRSWHGSFNKWTMRYLYIPLGGNKTKHLSIWLIFFFIGLWHDLWWSWVAWALLNCVFFTIEIGIMFYFYHPARLPLRKKWYWRYIVALSGTANVFLLMVANLAILHGFENSILFIRLAFFNEGGLQAFLLSYIWLFAGIMFMMEIREQEKRSKETKPF</sequence>
<dbReference type="OMA" id="GWHRSYN"/>